<dbReference type="PANTHER" id="PTHR32444">
    <property type="entry name" value="BULB-TYPE LECTIN DOMAIN-CONTAINING PROTEIN"/>
    <property type="match status" value="1"/>
</dbReference>
<dbReference type="GO" id="GO:0048544">
    <property type="term" value="P:recognition of pollen"/>
    <property type="evidence" value="ECO:0007669"/>
    <property type="project" value="InterPro"/>
</dbReference>
<comment type="caution">
    <text evidence="4">The sequence shown here is derived from an EMBL/GenBank/DDBJ whole genome shotgun (WGS) entry which is preliminary data.</text>
</comment>
<dbReference type="InterPro" id="IPR000858">
    <property type="entry name" value="S_locus_glycoprot_dom"/>
</dbReference>
<dbReference type="PANTHER" id="PTHR32444:SF198">
    <property type="entry name" value="BULB-TYPE LECTIN DOMAIN-CONTAINING PROTEIN"/>
    <property type="match status" value="1"/>
</dbReference>
<dbReference type="Pfam" id="PF00954">
    <property type="entry name" value="S_locus_glycop"/>
    <property type="match status" value="1"/>
</dbReference>
<dbReference type="AlphaFoldDB" id="A0AA39RQV8"/>
<accession>A0AA39RQV8</accession>
<dbReference type="Proteomes" id="UP001168877">
    <property type="component" value="Unassembled WGS sequence"/>
</dbReference>
<reference evidence="4" key="2">
    <citation type="submission" date="2023-06" db="EMBL/GenBank/DDBJ databases">
        <authorList>
            <person name="Swenson N.G."/>
            <person name="Wegrzyn J.L."/>
            <person name="Mcevoy S.L."/>
        </authorList>
    </citation>
    <scope>NUCLEOTIDE SEQUENCE</scope>
    <source>
        <strain evidence="4">NS2018</strain>
        <tissue evidence="4">Leaf</tissue>
    </source>
</reference>
<protein>
    <recommendedName>
        <fullName evidence="3">S-locus glycoprotein domain-containing protein</fullName>
    </recommendedName>
</protein>
<organism evidence="4 5">
    <name type="scientific">Acer saccharum</name>
    <name type="common">Sugar maple</name>
    <dbReference type="NCBI Taxonomy" id="4024"/>
    <lineage>
        <taxon>Eukaryota</taxon>
        <taxon>Viridiplantae</taxon>
        <taxon>Streptophyta</taxon>
        <taxon>Embryophyta</taxon>
        <taxon>Tracheophyta</taxon>
        <taxon>Spermatophyta</taxon>
        <taxon>Magnoliopsida</taxon>
        <taxon>eudicotyledons</taxon>
        <taxon>Gunneridae</taxon>
        <taxon>Pentapetalae</taxon>
        <taxon>rosids</taxon>
        <taxon>malvids</taxon>
        <taxon>Sapindales</taxon>
        <taxon>Sapindaceae</taxon>
        <taxon>Hippocastanoideae</taxon>
        <taxon>Acereae</taxon>
        <taxon>Acer</taxon>
    </lineage>
</organism>
<evidence type="ECO:0000256" key="2">
    <source>
        <dbReference type="ARBA" id="ARBA00023157"/>
    </source>
</evidence>
<keyword evidence="1" id="KW-0732">Signal</keyword>
<keyword evidence="5" id="KW-1185">Reference proteome</keyword>
<name>A0AA39RQV8_ACESA</name>
<evidence type="ECO:0000313" key="5">
    <source>
        <dbReference type="Proteomes" id="UP001168877"/>
    </source>
</evidence>
<gene>
    <name evidence="4" type="ORF">LWI29_012689</name>
</gene>
<keyword evidence="2" id="KW-1015">Disulfide bond</keyword>
<evidence type="ECO:0000313" key="4">
    <source>
        <dbReference type="EMBL" id="KAK0578572.1"/>
    </source>
</evidence>
<dbReference type="EMBL" id="JAUESC010000385">
    <property type="protein sequence ID" value="KAK0578572.1"/>
    <property type="molecule type" value="Genomic_DNA"/>
</dbReference>
<evidence type="ECO:0000259" key="3">
    <source>
        <dbReference type="Pfam" id="PF00954"/>
    </source>
</evidence>
<evidence type="ECO:0000256" key="1">
    <source>
        <dbReference type="ARBA" id="ARBA00022729"/>
    </source>
</evidence>
<dbReference type="InterPro" id="IPR036426">
    <property type="entry name" value="Bulb-type_lectin_dom_sf"/>
</dbReference>
<reference evidence="4" key="1">
    <citation type="journal article" date="2022" name="Plant J.">
        <title>Strategies of tolerance reflected in two North American maple genomes.</title>
        <authorList>
            <person name="McEvoy S.L."/>
            <person name="Sezen U.U."/>
            <person name="Trouern-Trend A."/>
            <person name="McMahon S.M."/>
            <person name="Schaberg P.G."/>
            <person name="Yang J."/>
            <person name="Wegrzyn J.L."/>
            <person name="Swenson N.G."/>
        </authorList>
    </citation>
    <scope>NUCLEOTIDE SEQUENCE</scope>
    <source>
        <strain evidence="4">NS2018</strain>
    </source>
</reference>
<sequence>MGKFQEPTDTFLEGMKLSSHIRTGPIVQLRSWKSPSDPSPGSFSSGIDPSYIPEFFIWNDNRPHWRSGPWNGQVFIGIPYMYSNYLDGFKHLADDEAGLVNFTYLYLNRTTFFVLTSLGIRLV</sequence>
<dbReference type="SUPFAM" id="SSF51110">
    <property type="entry name" value="alpha-D-mannose-specific plant lectins"/>
    <property type="match status" value="1"/>
</dbReference>
<proteinExistence type="predicted"/>
<feature type="domain" description="S-locus glycoprotein" evidence="3">
    <location>
        <begin position="65"/>
        <end position="117"/>
    </location>
</feature>